<proteinExistence type="predicted"/>
<feature type="transmembrane region" description="Helical" evidence="1">
    <location>
        <begin position="291"/>
        <end position="312"/>
    </location>
</feature>
<organism evidence="2 3">
    <name type="scientific">Clostridium subterminale</name>
    <dbReference type="NCBI Taxonomy" id="1550"/>
    <lineage>
        <taxon>Bacteria</taxon>
        <taxon>Bacillati</taxon>
        <taxon>Bacillota</taxon>
        <taxon>Clostridia</taxon>
        <taxon>Eubacteriales</taxon>
        <taxon>Clostridiaceae</taxon>
        <taxon>Clostridium</taxon>
    </lineage>
</organism>
<dbReference type="RefSeq" id="WP_343827755.1">
    <property type="nucleotide sequence ID" value="NZ_BAAACI010000008.1"/>
</dbReference>
<feature type="transmembrane region" description="Helical" evidence="1">
    <location>
        <begin position="374"/>
        <end position="395"/>
    </location>
</feature>
<protein>
    <recommendedName>
        <fullName evidence="4">ABC-2 family transporter protein</fullName>
    </recommendedName>
</protein>
<gene>
    <name evidence="2" type="ORF">GCM10008908_34260</name>
</gene>
<reference evidence="2 3" key="1">
    <citation type="journal article" date="2019" name="Int. J. Syst. Evol. Microbiol.">
        <title>The Global Catalogue of Microorganisms (GCM) 10K type strain sequencing project: providing services to taxonomists for standard genome sequencing and annotation.</title>
        <authorList>
            <consortium name="The Broad Institute Genomics Platform"/>
            <consortium name="The Broad Institute Genome Sequencing Center for Infectious Disease"/>
            <person name="Wu L."/>
            <person name="Ma J."/>
        </authorList>
    </citation>
    <scope>NUCLEOTIDE SEQUENCE [LARGE SCALE GENOMIC DNA]</scope>
    <source>
        <strain evidence="2 3">JCM 1417</strain>
    </source>
</reference>
<comment type="caution">
    <text evidence="2">The sequence shown here is derived from an EMBL/GenBank/DDBJ whole genome shotgun (WGS) entry which is preliminary data.</text>
</comment>
<evidence type="ECO:0000313" key="3">
    <source>
        <dbReference type="Proteomes" id="UP001501047"/>
    </source>
</evidence>
<dbReference type="Proteomes" id="UP001501047">
    <property type="component" value="Unassembled WGS sequence"/>
</dbReference>
<name>A0ABN1KX29_CLOSU</name>
<keyword evidence="1" id="KW-1133">Transmembrane helix</keyword>
<feature type="transmembrane region" description="Helical" evidence="1">
    <location>
        <begin position="191"/>
        <end position="211"/>
    </location>
</feature>
<keyword evidence="1" id="KW-0472">Membrane</keyword>
<evidence type="ECO:0000256" key="1">
    <source>
        <dbReference type="SAM" id="Phobius"/>
    </source>
</evidence>
<accession>A0ABN1KX29</accession>
<keyword evidence="1" id="KW-0812">Transmembrane</keyword>
<sequence length="403" mass="45181">MDLFISELKRQMSAKRFICYLLSSIILGGLWSWFIIGGQTEGFMMTGCYKGLKGTAAIEVAANDRNVYAGKMTVDNFQRSGEVFLNSINDENEIIMNDDLLKLAVYADTLVMQNYRLKKMSGDDIPEAEKFSVDFGSRFYENENLYYKNLIYGNTKNEAERELAYKMWEDVEKPYTYYGGFEAWRNGIEHIQLFAFVLLIMVGFFSSGIIAKDKECGLDEIISTTKGGRNKLLSAKLFIPIIMGLLIYMVGMGTYIAILKHYLPANALETSAQLWTTTIVPYNLGEVMGKMIRLGLIGIITFSAFATLISSISKKKSTAMSISVLVLVSGFLLSAMMNLNNPILKAMSLILPGSLVFSFSKFTMVPVVSAFGKVILSLTFSLIISLLTFLISWIMSSLKYVRR</sequence>
<evidence type="ECO:0008006" key="4">
    <source>
        <dbReference type="Google" id="ProtNLM"/>
    </source>
</evidence>
<keyword evidence="3" id="KW-1185">Reference proteome</keyword>
<evidence type="ECO:0000313" key="2">
    <source>
        <dbReference type="EMBL" id="GAA0778043.1"/>
    </source>
</evidence>
<feature type="transmembrane region" description="Helical" evidence="1">
    <location>
        <begin position="319"/>
        <end position="337"/>
    </location>
</feature>
<feature type="transmembrane region" description="Helical" evidence="1">
    <location>
        <begin position="232"/>
        <end position="258"/>
    </location>
</feature>
<dbReference type="EMBL" id="BAAACI010000008">
    <property type="protein sequence ID" value="GAA0778043.1"/>
    <property type="molecule type" value="Genomic_DNA"/>
</dbReference>
<feature type="transmembrane region" description="Helical" evidence="1">
    <location>
        <begin position="17"/>
        <end position="36"/>
    </location>
</feature>